<dbReference type="PANTHER" id="PTHR11567:SF135">
    <property type="entry name" value="GLUCOSE-1-PHOSPHATASE"/>
    <property type="match status" value="1"/>
</dbReference>
<dbReference type="PROSITE" id="PS00616">
    <property type="entry name" value="HIS_ACID_PHOSPHAT_1"/>
    <property type="match status" value="1"/>
</dbReference>
<evidence type="ECO:0000256" key="2">
    <source>
        <dbReference type="ARBA" id="ARBA00005375"/>
    </source>
</evidence>
<feature type="signal peptide" evidence="3">
    <location>
        <begin position="1"/>
        <end position="19"/>
    </location>
</feature>
<comment type="catalytic activity">
    <reaction evidence="1">
        <text>a phosphate monoester + H2O = an alcohol + phosphate</text>
        <dbReference type="Rhea" id="RHEA:15017"/>
        <dbReference type="ChEBI" id="CHEBI:15377"/>
        <dbReference type="ChEBI" id="CHEBI:30879"/>
        <dbReference type="ChEBI" id="CHEBI:43474"/>
        <dbReference type="ChEBI" id="CHEBI:67140"/>
        <dbReference type="EC" id="3.1.3.2"/>
    </reaction>
</comment>
<dbReference type="Pfam" id="PF00328">
    <property type="entry name" value="His_Phos_2"/>
    <property type="match status" value="1"/>
</dbReference>
<accession>A0A8B8HF65</accession>
<keyword evidence="3" id="KW-0732">Signal</keyword>
<dbReference type="PROSITE" id="PS00778">
    <property type="entry name" value="HIS_ACID_PHOSPHAT_2"/>
    <property type="match status" value="1"/>
</dbReference>
<name>A0A8B8HF65_VANTA</name>
<dbReference type="InterPro" id="IPR029033">
    <property type="entry name" value="His_PPase_superfam"/>
</dbReference>
<protein>
    <submittedName>
        <fullName evidence="5">Glucose-1-phosphatase-like</fullName>
    </submittedName>
</protein>
<dbReference type="RefSeq" id="XP_026483467.2">
    <property type="nucleotide sequence ID" value="XM_026627682.2"/>
</dbReference>
<gene>
    <name evidence="5" type="primary">LOC113391649</name>
</gene>
<evidence type="ECO:0000313" key="5">
    <source>
        <dbReference type="RefSeq" id="XP_026483467.2"/>
    </source>
</evidence>
<reference evidence="5" key="1">
    <citation type="submission" date="2025-08" db="UniProtKB">
        <authorList>
            <consortium name="RefSeq"/>
        </authorList>
    </citation>
    <scope>IDENTIFICATION</scope>
    <source>
        <tissue evidence="5">Whole body</tissue>
    </source>
</reference>
<dbReference type="Gene3D" id="3.40.50.1240">
    <property type="entry name" value="Phosphoglycerate mutase-like"/>
    <property type="match status" value="2"/>
</dbReference>
<dbReference type="InterPro" id="IPR000560">
    <property type="entry name" value="His_Pase_clade-2"/>
</dbReference>
<feature type="chain" id="PRO_5046137746" evidence="3">
    <location>
        <begin position="20"/>
        <end position="395"/>
    </location>
</feature>
<evidence type="ECO:0000256" key="3">
    <source>
        <dbReference type="SAM" id="SignalP"/>
    </source>
</evidence>
<dbReference type="Proteomes" id="UP001652626">
    <property type="component" value="Chromosome 30"/>
</dbReference>
<proteinExistence type="inferred from homology"/>
<organism evidence="4 5">
    <name type="scientific">Vanessa tameamea</name>
    <name type="common">Kamehameha butterfly</name>
    <dbReference type="NCBI Taxonomy" id="334116"/>
    <lineage>
        <taxon>Eukaryota</taxon>
        <taxon>Metazoa</taxon>
        <taxon>Ecdysozoa</taxon>
        <taxon>Arthropoda</taxon>
        <taxon>Hexapoda</taxon>
        <taxon>Insecta</taxon>
        <taxon>Pterygota</taxon>
        <taxon>Neoptera</taxon>
        <taxon>Endopterygota</taxon>
        <taxon>Lepidoptera</taxon>
        <taxon>Glossata</taxon>
        <taxon>Ditrysia</taxon>
        <taxon>Papilionoidea</taxon>
        <taxon>Nymphalidae</taxon>
        <taxon>Nymphalinae</taxon>
        <taxon>Vanessa</taxon>
    </lineage>
</organism>
<dbReference type="CDD" id="cd07061">
    <property type="entry name" value="HP_HAP_like"/>
    <property type="match status" value="1"/>
</dbReference>
<dbReference type="GO" id="GO:0050308">
    <property type="term" value="F:sugar-phosphatase activity"/>
    <property type="evidence" value="ECO:0007669"/>
    <property type="project" value="TreeGrafter"/>
</dbReference>
<evidence type="ECO:0000256" key="1">
    <source>
        <dbReference type="ARBA" id="ARBA00000032"/>
    </source>
</evidence>
<dbReference type="InterPro" id="IPR033379">
    <property type="entry name" value="Acid_Pase_AS"/>
</dbReference>
<comment type="similarity">
    <text evidence="2">Belongs to the histidine acid phosphatase family.</text>
</comment>
<dbReference type="AlphaFoldDB" id="A0A8B8HF65"/>
<dbReference type="PANTHER" id="PTHR11567">
    <property type="entry name" value="ACID PHOSPHATASE-RELATED"/>
    <property type="match status" value="1"/>
</dbReference>
<dbReference type="OMA" id="YVAHDTN"/>
<sequence>MAGKFDVYIFLNFFLIVIGHELKQVCILSRHNIRTPLTANLEHLSPNIWPAWSQEPGMLTAKGARLEEYMGDYIVKWLQKEKLLSESCPDKDSILIYANTRQRTRQSAKAFVRGAFSSCNVNVHSINSEEMDPLFNPILRNTSDVLKNVIIAEMQQKLNELQLKGSYEDLEGIIDLKNSQACKMNNICSFVDTKDVIYYEIGHEPNIIGPLAYGNSILDSFLMSYYEGMPLEQVAWGKIDSSDKWKSLAEITKANQNVRFNSTILAKEVANPLIDYMKALFENRNAPKFTLLHGHDSNLNSVIAAIGFKHYVLPDQYETTPLGGKLVFQKWHNKELDLYLLKVNYVYQTVEQLRRGTKLSNENPPRWVELEIAGCPKDKQGYCLWDDFMKILKDI</sequence>
<dbReference type="OrthoDB" id="75078at2759"/>
<dbReference type="InterPro" id="IPR050645">
    <property type="entry name" value="Histidine_acid_phosphatase"/>
</dbReference>
<dbReference type="SUPFAM" id="SSF53254">
    <property type="entry name" value="Phosphoglycerate mutase-like"/>
    <property type="match status" value="1"/>
</dbReference>
<keyword evidence="4" id="KW-1185">Reference proteome</keyword>
<evidence type="ECO:0000313" key="4">
    <source>
        <dbReference type="Proteomes" id="UP001652626"/>
    </source>
</evidence>
<dbReference type="GeneID" id="113391649"/>
<dbReference type="NCBIfam" id="NF007553">
    <property type="entry name" value="PRK10173.1"/>
    <property type="match status" value="1"/>
</dbReference>
<dbReference type="GO" id="GO:0003993">
    <property type="term" value="F:acid phosphatase activity"/>
    <property type="evidence" value="ECO:0007669"/>
    <property type="project" value="UniProtKB-EC"/>
</dbReference>